<dbReference type="PROSITE" id="PS50016">
    <property type="entry name" value="ZF_PHD_2"/>
    <property type="match status" value="1"/>
</dbReference>
<dbReference type="AlphaFoldDB" id="A0AA38IAR8"/>
<dbReference type="InterPro" id="IPR013083">
    <property type="entry name" value="Znf_RING/FYVE/PHD"/>
</dbReference>
<proteinExistence type="predicted"/>
<comment type="caution">
    <text evidence="7">The sequence shown here is derived from an EMBL/GenBank/DDBJ whole genome shotgun (WGS) entry which is preliminary data.</text>
</comment>
<evidence type="ECO:0000256" key="4">
    <source>
        <dbReference type="PROSITE-ProRule" id="PRU00146"/>
    </source>
</evidence>
<dbReference type="Gene3D" id="3.30.40.10">
    <property type="entry name" value="Zinc/RING finger domain, C3HC4 (zinc finger)"/>
    <property type="match status" value="1"/>
</dbReference>
<dbReference type="PROSITE" id="PS01359">
    <property type="entry name" value="ZF_PHD_1"/>
    <property type="match status" value="1"/>
</dbReference>
<dbReference type="InterPro" id="IPR019787">
    <property type="entry name" value="Znf_PHD-finger"/>
</dbReference>
<organism evidence="7 8">
    <name type="scientific">Zophobas morio</name>
    <dbReference type="NCBI Taxonomy" id="2755281"/>
    <lineage>
        <taxon>Eukaryota</taxon>
        <taxon>Metazoa</taxon>
        <taxon>Ecdysozoa</taxon>
        <taxon>Arthropoda</taxon>
        <taxon>Hexapoda</taxon>
        <taxon>Insecta</taxon>
        <taxon>Pterygota</taxon>
        <taxon>Neoptera</taxon>
        <taxon>Endopterygota</taxon>
        <taxon>Coleoptera</taxon>
        <taxon>Polyphaga</taxon>
        <taxon>Cucujiformia</taxon>
        <taxon>Tenebrionidae</taxon>
        <taxon>Zophobas</taxon>
    </lineage>
</organism>
<name>A0AA38IAR8_9CUCU</name>
<dbReference type="InterPro" id="IPR001965">
    <property type="entry name" value="Znf_PHD"/>
</dbReference>
<evidence type="ECO:0000259" key="6">
    <source>
        <dbReference type="PROSITE" id="PS50016"/>
    </source>
</evidence>
<protein>
    <recommendedName>
        <fullName evidence="6">PHD-type domain-containing protein</fullName>
    </recommendedName>
</protein>
<dbReference type="InterPro" id="IPR011011">
    <property type="entry name" value="Znf_FYVE_PHD"/>
</dbReference>
<gene>
    <name evidence="7" type="ORF">Zmor_018790</name>
</gene>
<evidence type="ECO:0000256" key="3">
    <source>
        <dbReference type="ARBA" id="ARBA00022833"/>
    </source>
</evidence>
<dbReference type="EMBL" id="JALNTZ010000005">
    <property type="protein sequence ID" value="KAJ3652860.1"/>
    <property type="molecule type" value="Genomic_DNA"/>
</dbReference>
<evidence type="ECO:0000313" key="8">
    <source>
        <dbReference type="Proteomes" id="UP001168821"/>
    </source>
</evidence>
<dbReference type="Proteomes" id="UP001168821">
    <property type="component" value="Unassembled WGS sequence"/>
</dbReference>
<dbReference type="SMART" id="SM00249">
    <property type="entry name" value="PHD"/>
    <property type="match status" value="1"/>
</dbReference>
<keyword evidence="5" id="KW-0175">Coiled coil</keyword>
<sequence>MHSFRRRSAMSTDVVSCFACSTNIDDAKCVVQCTMCLNSYHNKCVNIDLRGFHMKRSIWKCNHCVDASQGAIPKRFRFESENDTSNCNRDDIMLLVRSLIDSVNGLKEDVKILLSMNKNLRDEIKSLKKHNQEVSAPATVFPKSFSEVIEFNNVQNNNCGTIAKKMVNSNSFNNFNFGLPKNSLSSSNIQAAKLASKSSKQLDTATTPYVPASRITVEANALKADDDFVPVSYKKKRNIIRGSIHSSNLVIKAAPRSSYIYVGNLDVGTSETDLSTYLENKLCCDNFKVESLPKRENAKSIAYKVTVDSSIVKNLMDASAWPENVIVKKFYFLAKKGERLDLKEKKEKSISPAN</sequence>
<evidence type="ECO:0000256" key="1">
    <source>
        <dbReference type="ARBA" id="ARBA00022723"/>
    </source>
</evidence>
<dbReference type="CDD" id="cd15489">
    <property type="entry name" value="PHD_SF"/>
    <property type="match status" value="1"/>
</dbReference>
<dbReference type="InterPro" id="IPR019786">
    <property type="entry name" value="Zinc_finger_PHD-type_CS"/>
</dbReference>
<dbReference type="GO" id="GO:0008270">
    <property type="term" value="F:zinc ion binding"/>
    <property type="evidence" value="ECO:0007669"/>
    <property type="project" value="UniProtKB-KW"/>
</dbReference>
<keyword evidence="3" id="KW-0862">Zinc</keyword>
<feature type="domain" description="PHD-type" evidence="6">
    <location>
        <begin position="14"/>
        <end position="67"/>
    </location>
</feature>
<evidence type="ECO:0000313" key="7">
    <source>
        <dbReference type="EMBL" id="KAJ3652860.1"/>
    </source>
</evidence>
<accession>A0AA38IAR8</accession>
<dbReference type="SUPFAM" id="SSF57903">
    <property type="entry name" value="FYVE/PHD zinc finger"/>
    <property type="match status" value="1"/>
</dbReference>
<keyword evidence="8" id="KW-1185">Reference proteome</keyword>
<feature type="coiled-coil region" evidence="5">
    <location>
        <begin position="103"/>
        <end position="130"/>
    </location>
</feature>
<evidence type="ECO:0000256" key="5">
    <source>
        <dbReference type="SAM" id="Coils"/>
    </source>
</evidence>
<evidence type="ECO:0000256" key="2">
    <source>
        <dbReference type="ARBA" id="ARBA00022771"/>
    </source>
</evidence>
<keyword evidence="2 4" id="KW-0863">Zinc-finger</keyword>
<keyword evidence="1" id="KW-0479">Metal-binding</keyword>
<reference evidence="7" key="1">
    <citation type="journal article" date="2023" name="G3 (Bethesda)">
        <title>Whole genome assemblies of Zophobas morio and Tenebrio molitor.</title>
        <authorList>
            <person name="Kaur S."/>
            <person name="Stinson S.A."/>
            <person name="diCenzo G.C."/>
        </authorList>
    </citation>
    <scope>NUCLEOTIDE SEQUENCE</scope>
    <source>
        <strain evidence="7">QUZm001</strain>
    </source>
</reference>